<dbReference type="AlphaFoldDB" id="A0A1D3D6E5"/>
<name>A0A1D3D6E5_9EIME</name>
<dbReference type="PANTHER" id="PTHR12687">
    <property type="entry name" value="NUCLEOLAR COMPLEX 2 AND RAD4-RELATED"/>
    <property type="match status" value="1"/>
</dbReference>
<keyword evidence="6" id="KW-1185">Reference proteome</keyword>
<keyword evidence="3" id="KW-0539">Nucleus</keyword>
<reference evidence="5 6" key="1">
    <citation type="journal article" date="2016" name="BMC Genomics">
        <title>Comparative genomics reveals Cyclospora cayetanensis possesses coccidia-like metabolism and invasion components but unique surface antigens.</title>
        <authorList>
            <person name="Liu S."/>
            <person name="Wang L."/>
            <person name="Zheng H."/>
            <person name="Xu Z."/>
            <person name="Roellig D.M."/>
            <person name="Li N."/>
            <person name="Frace M.A."/>
            <person name="Tang K."/>
            <person name="Arrowood M.J."/>
            <person name="Moss D.M."/>
            <person name="Zhang L."/>
            <person name="Feng Y."/>
            <person name="Xiao L."/>
        </authorList>
    </citation>
    <scope>NUCLEOTIDE SEQUENCE [LARGE SCALE GENOMIC DNA]</scope>
    <source>
        <strain evidence="5 6">CHN_HEN01</strain>
    </source>
</reference>
<feature type="region of interest" description="Disordered" evidence="4">
    <location>
        <begin position="164"/>
        <end position="209"/>
    </location>
</feature>
<evidence type="ECO:0000256" key="3">
    <source>
        <dbReference type="ARBA" id="ARBA00023242"/>
    </source>
</evidence>
<dbReference type="VEuPathDB" id="ToxoDB:LOC34624060"/>
<dbReference type="PANTHER" id="PTHR12687:SF4">
    <property type="entry name" value="NUCLEOLAR COMPLEX PROTEIN 2 HOMOLOG"/>
    <property type="match status" value="1"/>
</dbReference>
<protein>
    <recommendedName>
        <fullName evidence="7">Nucleolar complex protein 2 homolog</fullName>
    </recommendedName>
</protein>
<evidence type="ECO:0008006" key="7">
    <source>
        <dbReference type="Google" id="ProtNLM"/>
    </source>
</evidence>
<comment type="caution">
    <text evidence="5">The sequence shown here is derived from an EMBL/GenBank/DDBJ whole genome shotgun (WGS) entry which is preliminary data.</text>
</comment>
<comment type="similarity">
    <text evidence="2">Belongs to the NOC2 family.</text>
</comment>
<dbReference type="EMBL" id="JROU02000536">
    <property type="protein sequence ID" value="OEH79021.1"/>
    <property type="molecule type" value="Genomic_DNA"/>
</dbReference>
<accession>A0A1D3D6E5</accession>
<dbReference type="GO" id="GO:0030691">
    <property type="term" value="C:Noc2p-Noc3p complex"/>
    <property type="evidence" value="ECO:0007669"/>
    <property type="project" value="TreeGrafter"/>
</dbReference>
<dbReference type="Proteomes" id="UP000095192">
    <property type="component" value="Unassembled WGS sequence"/>
</dbReference>
<evidence type="ECO:0000256" key="4">
    <source>
        <dbReference type="SAM" id="MobiDB-lite"/>
    </source>
</evidence>
<dbReference type="InterPro" id="IPR005343">
    <property type="entry name" value="Noc2"/>
</dbReference>
<evidence type="ECO:0000256" key="2">
    <source>
        <dbReference type="ARBA" id="ARBA00005907"/>
    </source>
</evidence>
<evidence type="ECO:0000313" key="6">
    <source>
        <dbReference type="Proteomes" id="UP000095192"/>
    </source>
</evidence>
<dbReference type="VEuPathDB" id="ToxoDB:cyc_08301"/>
<dbReference type="Pfam" id="PF03715">
    <property type="entry name" value="Noc2"/>
    <property type="match status" value="1"/>
</dbReference>
<feature type="compositionally biased region" description="Basic and acidic residues" evidence="4">
    <location>
        <begin position="777"/>
        <end position="786"/>
    </location>
</feature>
<dbReference type="GO" id="GO:0030690">
    <property type="term" value="C:Noc1p-Noc2p complex"/>
    <property type="evidence" value="ECO:0007669"/>
    <property type="project" value="TreeGrafter"/>
</dbReference>
<dbReference type="InParanoid" id="A0A1D3D6E5"/>
<feature type="compositionally biased region" description="Acidic residues" evidence="4">
    <location>
        <begin position="112"/>
        <end position="127"/>
    </location>
</feature>
<evidence type="ECO:0000256" key="1">
    <source>
        <dbReference type="ARBA" id="ARBA00004123"/>
    </source>
</evidence>
<dbReference type="GO" id="GO:0042273">
    <property type="term" value="P:ribosomal large subunit biogenesis"/>
    <property type="evidence" value="ECO:0007669"/>
    <property type="project" value="TreeGrafter"/>
</dbReference>
<proteinExistence type="inferred from homology"/>
<gene>
    <name evidence="5" type="ORF">cyc_08301</name>
</gene>
<feature type="region of interest" description="Disordered" evidence="4">
    <location>
        <begin position="1"/>
        <end position="138"/>
    </location>
</feature>
<feature type="compositionally biased region" description="Basic and acidic residues" evidence="4">
    <location>
        <begin position="19"/>
        <end position="65"/>
    </location>
</feature>
<organism evidence="5 6">
    <name type="scientific">Cyclospora cayetanensis</name>
    <dbReference type="NCBI Taxonomy" id="88456"/>
    <lineage>
        <taxon>Eukaryota</taxon>
        <taxon>Sar</taxon>
        <taxon>Alveolata</taxon>
        <taxon>Apicomplexa</taxon>
        <taxon>Conoidasida</taxon>
        <taxon>Coccidia</taxon>
        <taxon>Eucoccidiorida</taxon>
        <taxon>Eimeriorina</taxon>
        <taxon>Eimeriidae</taxon>
        <taxon>Cyclospora</taxon>
    </lineage>
</organism>
<feature type="compositionally biased region" description="Low complexity" evidence="4">
    <location>
        <begin position="177"/>
        <end position="187"/>
    </location>
</feature>
<dbReference type="GO" id="GO:0005730">
    <property type="term" value="C:nucleolus"/>
    <property type="evidence" value="ECO:0007669"/>
    <property type="project" value="TreeGrafter"/>
</dbReference>
<sequence length="829" mass="88836">MRGALKAALKATSCKRRKAESPGRRPLERAKSTESGRERLSVRQHGEKQENQRAPEHSSRSRSVEEELSSASDTEGAAAAAATAAAATAEGSSDSDVSSADSSAELRCSSDSEAESEEGGTYDEELEGPPGQEELLGDHSDGFQEALGAQLKHKHPDFLDFVLSAAGSGDGEEDADMSGSEEASSAAESEEEAATSTLHQRRQQQDPKRRLLTQERFLAICSAIGIDPLAKCKKEAEARLQQAQEALRSLRGAQLLLEALHAAVMQLFPKQDEANAAGAMAVAAARAAGERSKSAATLFKNLSSRESPEARRAAEGGGGLPEVASSRLRRLLKGFGADITHLLLATRQQTAAAAGAKELMLQVLLALSRKDLLQWIMTQEAAARRLLQAVCRYWAFSQQQQQQLAAFAVLRSALLLQQSAAAAVTADGKRKARKGGEGLPPSAAAIAAAHKEQQFLQQLLRSYQRAAARLSLRRTWRAASRMQLLLNETKELLSLAAPPTVYRIAYQSVRELALTVRSALAAGGTVAKSASKPTQGLKSKAAHRKKHRLEQAQLVLFCWPFVATCALWASCLDLHKEELLRPLLFPLVSVAAAAVKLYQQQLSCSPFCLNLLDAIARAGKKGKKVATTKAADNATTPLRLQQAAAAHVDTCLKIDSAQQESLHVLESLVDFGVCLLASHLAQLAAHPALPELLLPVLASLKQITKTSSQFGASKKLQQVAAAASASAETVKRLRLSLRDMPIGRVAVLPIEQEKQHLPLLALSERLTRERQRAMAEGVKDEVSAAEHRKKKAVTAAAPPLPDLPPTVPEPCVGAAQDVLEEFDSDLSTE</sequence>
<feature type="region of interest" description="Disordered" evidence="4">
    <location>
        <begin position="777"/>
        <end position="811"/>
    </location>
</feature>
<feature type="compositionally biased region" description="Low complexity" evidence="4">
    <location>
        <begin position="69"/>
        <end position="103"/>
    </location>
</feature>
<comment type="subcellular location">
    <subcellularLocation>
        <location evidence="1">Nucleus</location>
    </subcellularLocation>
</comment>
<evidence type="ECO:0000313" key="5">
    <source>
        <dbReference type="EMBL" id="OEH79021.1"/>
    </source>
</evidence>
<feature type="compositionally biased region" description="Pro residues" evidence="4">
    <location>
        <begin position="798"/>
        <end position="808"/>
    </location>
</feature>
<dbReference type="GO" id="GO:0005654">
    <property type="term" value="C:nucleoplasm"/>
    <property type="evidence" value="ECO:0007669"/>
    <property type="project" value="TreeGrafter"/>
</dbReference>
<feature type="region of interest" description="Disordered" evidence="4">
    <location>
        <begin position="299"/>
        <end position="321"/>
    </location>
</feature>